<accession>A0A195FR90</accession>
<gene>
    <name evidence="1" type="ORF">ALC56_02604</name>
</gene>
<keyword evidence="2" id="KW-1185">Reference proteome</keyword>
<reference evidence="1 2" key="1">
    <citation type="submission" date="2016-03" db="EMBL/GenBank/DDBJ databases">
        <title>Trachymyrmex septentrionalis WGS genome.</title>
        <authorList>
            <person name="Nygaard S."/>
            <person name="Hu H."/>
            <person name="Boomsma J."/>
            <person name="Zhang G."/>
        </authorList>
    </citation>
    <scope>NUCLEOTIDE SEQUENCE [LARGE SCALE GENOMIC DNA]</scope>
    <source>
        <strain evidence="1">Tsep2-gDNA-1</strain>
        <tissue evidence="1">Whole body</tissue>
    </source>
</reference>
<evidence type="ECO:0000313" key="2">
    <source>
        <dbReference type="Proteomes" id="UP000078541"/>
    </source>
</evidence>
<sequence length="137" mass="15643">MAISTCVPRIRVTRDNAPACIVNAACLRCPRFLRSNLAVHWLKKFTENLFGHELVETNTTSFDIGYFLEIAFSNFNIEVDIWIKENNRKFRSKRNRRSNLFAQRSGALDANGYSSRRRSEPASSSYFVALAGVFNVT</sequence>
<name>A0A195FR90_9HYME</name>
<evidence type="ECO:0000313" key="1">
    <source>
        <dbReference type="EMBL" id="KYN42802.1"/>
    </source>
</evidence>
<organism evidence="1 2">
    <name type="scientific">Trachymyrmex septentrionalis</name>
    <dbReference type="NCBI Taxonomy" id="34720"/>
    <lineage>
        <taxon>Eukaryota</taxon>
        <taxon>Metazoa</taxon>
        <taxon>Ecdysozoa</taxon>
        <taxon>Arthropoda</taxon>
        <taxon>Hexapoda</taxon>
        <taxon>Insecta</taxon>
        <taxon>Pterygota</taxon>
        <taxon>Neoptera</taxon>
        <taxon>Endopterygota</taxon>
        <taxon>Hymenoptera</taxon>
        <taxon>Apocrita</taxon>
        <taxon>Aculeata</taxon>
        <taxon>Formicoidea</taxon>
        <taxon>Formicidae</taxon>
        <taxon>Myrmicinae</taxon>
        <taxon>Trachymyrmex</taxon>
    </lineage>
</organism>
<dbReference type="EMBL" id="KQ981305">
    <property type="protein sequence ID" value="KYN42802.1"/>
    <property type="molecule type" value="Genomic_DNA"/>
</dbReference>
<protein>
    <submittedName>
        <fullName evidence="1">Uncharacterized protein</fullName>
    </submittedName>
</protein>
<dbReference type="AlphaFoldDB" id="A0A195FR90"/>
<dbReference type="Proteomes" id="UP000078541">
    <property type="component" value="Unassembled WGS sequence"/>
</dbReference>
<proteinExistence type="predicted"/>